<dbReference type="Gene3D" id="3.40.50.1820">
    <property type="entry name" value="alpha/beta hydrolase"/>
    <property type="match status" value="1"/>
</dbReference>
<organism evidence="2 3">
    <name type="scientific">Uliginosibacterium aquaticum</name>
    <dbReference type="NCBI Taxonomy" id="2731212"/>
    <lineage>
        <taxon>Bacteria</taxon>
        <taxon>Pseudomonadati</taxon>
        <taxon>Pseudomonadota</taxon>
        <taxon>Betaproteobacteria</taxon>
        <taxon>Rhodocyclales</taxon>
        <taxon>Zoogloeaceae</taxon>
        <taxon>Uliginosibacterium</taxon>
    </lineage>
</organism>
<evidence type="ECO:0000256" key="1">
    <source>
        <dbReference type="SAM" id="SignalP"/>
    </source>
</evidence>
<comment type="caution">
    <text evidence="2">The sequence shown here is derived from an EMBL/GenBank/DDBJ whole genome shotgun (WGS) entry which is preliminary data.</text>
</comment>
<dbReference type="SUPFAM" id="SSF53474">
    <property type="entry name" value="alpha/beta-Hydrolases"/>
    <property type="match status" value="1"/>
</dbReference>
<feature type="signal peptide" evidence="1">
    <location>
        <begin position="1"/>
        <end position="20"/>
    </location>
</feature>
<dbReference type="RefSeq" id="WP_170022152.1">
    <property type="nucleotide sequence ID" value="NZ_JABCSC020000003.1"/>
</dbReference>
<dbReference type="InterPro" id="IPR029058">
    <property type="entry name" value="AB_hydrolase_fold"/>
</dbReference>
<keyword evidence="3" id="KW-1185">Reference proteome</keyword>
<feature type="chain" id="PRO_5045185807" description="Fungal lipase-like domain-containing protein" evidence="1">
    <location>
        <begin position="21"/>
        <end position="299"/>
    </location>
</feature>
<dbReference type="Proteomes" id="UP000778523">
    <property type="component" value="Unassembled WGS sequence"/>
</dbReference>
<reference evidence="2 3" key="1">
    <citation type="submission" date="2020-06" db="EMBL/GenBank/DDBJ databases">
        <title>Draft genome of Uliginosibacterium sp. IMCC34675.</title>
        <authorList>
            <person name="Song J."/>
        </authorList>
    </citation>
    <scope>NUCLEOTIDE SEQUENCE [LARGE SCALE GENOMIC DNA]</scope>
    <source>
        <strain evidence="2 3">IMCC34675</strain>
    </source>
</reference>
<name>A0ABX2IIQ7_9RHOO</name>
<dbReference type="EMBL" id="JABCSC020000003">
    <property type="protein sequence ID" value="NSL55753.1"/>
    <property type="molecule type" value="Genomic_DNA"/>
</dbReference>
<accession>A0ABX2IIQ7</accession>
<evidence type="ECO:0008006" key="4">
    <source>
        <dbReference type="Google" id="ProtNLM"/>
    </source>
</evidence>
<proteinExistence type="predicted"/>
<keyword evidence="1" id="KW-0732">Signal</keyword>
<dbReference type="Pfam" id="PF26363">
    <property type="entry name" value="Phospholipase-like"/>
    <property type="match status" value="1"/>
</dbReference>
<gene>
    <name evidence="2" type="ORF">HJ583_012010</name>
</gene>
<evidence type="ECO:0000313" key="3">
    <source>
        <dbReference type="Proteomes" id="UP000778523"/>
    </source>
</evidence>
<evidence type="ECO:0000313" key="2">
    <source>
        <dbReference type="EMBL" id="NSL55753.1"/>
    </source>
</evidence>
<protein>
    <recommendedName>
        <fullName evidence="4">Fungal lipase-like domain-containing protein</fullName>
    </recommendedName>
</protein>
<sequence length="299" mass="32703">MLLLRLLTLLFCLTSLPATAASLFWCNGRFLDPAAKPFDNQHLKVAQRGYLYAVAAALALQQDNAESRAHYFSRPERLREIDRPRRDRSGFEAAAFEVLDAPGGKPKELVIAFAGSNDDADWQDTNFGFDTRQYTLARAYFKRLASRPEYAGLRVIASGFSLGGALAVHVTKHRDTRTLVSETWAFNPSPKIYASNRQDPRIWLAATANDGVGLAREWAAAAGLLPGLASIGAPAGQRAEGYYLLDANPVISHYRWVLTRNLLHAADLAVQQEQGPDAPSEPLAILEASHFSACAKGGH</sequence>